<keyword evidence="2" id="KW-1185">Reference proteome</keyword>
<proteinExistence type="predicted"/>
<accession>A0A7G5CFZ5</accession>
<dbReference type="RefSeq" id="YP_010672154.1">
    <property type="nucleotide sequence ID" value="NC_070975.1"/>
</dbReference>
<protein>
    <submittedName>
        <fullName evidence="1">Uncharacterized protein</fullName>
    </submittedName>
</protein>
<reference evidence="1 2" key="1">
    <citation type="submission" date="2020-06" db="EMBL/GenBank/DDBJ databases">
        <title>Isolation and characterization of P59,a proteus mirabilis phage with C3 morphology.</title>
        <authorList>
            <person name="Li S."/>
        </authorList>
    </citation>
    <scope>NUCLEOTIDE SEQUENCE [LARGE SCALE GENOMIC DNA]</scope>
</reference>
<dbReference type="EMBL" id="MT664722">
    <property type="protein sequence ID" value="QMV48197.1"/>
    <property type="molecule type" value="Genomic_DNA"/>
</dbReference>
<organism evidence="1 2">
    <name type="scientific">Proteus phage Vb_PmiP-P59</name>
    <dbReference type="NCBI Taxonomy" id="2754975"/>
    <lineage>
        <taxon>Viruses</taxon>
        <taxon>Duplodnaviria</taxon>
        <taxon>Heunggongvirae</taxon>
        <taxon>Uroviricota</taxon>
        <taxon>Caudoviricetes</taxon>
        <taxon>Grimontviridae</taxon>
        <taxon>Privateervirus</taxon>
        <taxon>Privateervirus P59</taxon>
    </lineage>
</organism>
<evidence type="ECO:0000313" key="1">
    <source>
        <dbReference type="EMBL" id="QMV48197.1"/>
    </source>
</evidence>
<dbReference type="GeneID" id="77948424"/>
<dbReference type="Proteomes" id="UP000515562">
    <property type="component" value="Segment"/>
</dbReference>
<name>A0A7G5CFZ5_9CAUD</name>
<sequence>MGEIARNVISTLAGTISMAALGFCINTYVDVQILKQNQIELSTIVKTSQDLLTRIDKTQAVQEEVVKTLSEIVNDLRR</sequence>
<evidence type="ECO:0000313" key="2">
    <source>
        <dbReference type="Proteomes" id="UP000515562"/>
    </source>
</evidence>
<dbReference type="KEGG" id="vg:77948424"/>